<evidence type="ECO:0000256" key="1">
    <source>
        <dbReference type="ARBA" id="ARBA00004123"/>
    </source>
</evidence>
<feature type="compositionally biased region" description="Polar residues" evidence="3">
    <location>
        <begin position="101"/>
        <end position="110"/>
    </location>
</feature>
<dbReference type="EMBL" id="VDMD01000041">
    <property type="protein sequence ID" value="TRM57897.1"/>
    <property type="molecule type" value="Genomic_DNA"/>
</dbReference>
<comment type="caution">
    <text evidence="5">The sequence shown here is derived from an EMBL/GenBank/DDBJ whole genome shotgun (WGS) entry which is preliminary data.</text>
</comment>
<evidence type="ECO:0000313" key="5">
    <source>
        <dbReference type="EMBL" id="TRM57897.1"/>
    </source>
</evidence>
<dbReference type="PANTHER" id="PTHR23138">
    <property type="entry name" value="RAN BINDING PROTEIN"/>
    <property type="match status" value="1"/>
</dbReference>
<dbReference type="STRING" id="97359.A0A550BZC2"/>
<feature type="region of interest" description="Disordered" evidence="3">
    <location>
        <begin position="1"/>
        <end position="328"/>
    </location>
</feature>
<keyword evidence="2" id="KW-0539">Nucleus</keyword>
<dbReference type="InterPro" id="IPR011993">
    <property type="entry name" value="PH-like_dom_sf"/>
</dbReference>
<comment type="subcellular location">
    <subcellularLocation>
        <location evidence="1">Nucleus</location>
    </subcellularLocation>
</comment>
<dbReference type="OrthoDB" id="185618at2759"/>
<evidence type="ECO:0000259" key="4">
    <source>
        <dbReference type="PROSITE" id="PS50196"/>
    </source>
</evidence>
<feature type="domain" description="RanBD1" evidence="4">
    <location>
        <begin position="511"/>
        <end position="576"/>
    </location>
</feature>
<dbReference type="SMART" id="SM00160">
    <property type="entry name" value="RanBD"/>
    <property type="match status" value="1"/>
</dbReference>
<dbReference type="Gene3D" id="2.30.29.30">
    <property type="entry name" value="Pleckstrin-homology domain (PH domain)/Phosphotyrosine-binding domain (PTB)"/>
    <property type="match status" value="1"/>
</dbReference>
<reference evidence="5 6" key="1">
    <citation type="journal article" date="2019" name="New Phytol.">
        <title>Comparative genomics reveals unique wood-decay strategies and fruiting body development in the Schizophyllaceae.</title>
        <authorList>
            <person name="Almasi E."/>
            <person name="Sahu N."/>
            <person name="Krizsan K."/>
            <person name="Balint B."/>
            <person name="Kovacs G.M."/>
            <person name="Kiss B."/>
            <person name="Cseklye J."/>
            <person name="Drula E."/>
            <person name="Henrissat B."/>
            <person name="Nagy I."/>
            <person name="Chovatia M."/>
            <person name="Adam C."/>
            <person name="LaButti K."/>
            <person name="Lipzen A."/>
            <person name="Riley R."/>
            <person name="Grigoriev I.V."/>
            <person name="Nagy L.G."/>
        </authorList>
    </citation>
    <scope>NUCLEOTIDE SEQUENCE [LARGE SCALE GENOMIC DNA]</scope>
    <source>
        <strain evidence="5 6">NL-1724</strain>
    </source>
</reference>
<dbReference type="GO" id="GO:0005634">
    <property type="term" value="C:nucleus"/>
    <property type="evidence" value="ECO:0007669"/>
    <property type="project" value="UniProtKB-SubCell"/>
</dbReference>
<feature type="compositionally biased region" description="Pro residues" evidence="3">
    <location>
        <begin position="364"/>
        <end position="381"/>
    </location>
</feature>
<sequence length="664" mass="71086">MSEPTAPPPTDGRPPSQKSSSPTPEPAEAPTSSATKTARKREREVSLEPALTCASSTAGSVDVKEQQAPKKKNKIALDSHPEEEGSGSRSRSASRSRSNSPKGLSSSPRQEQAVRQIRRGVEDLNWQNTEGQSPPRAAADHDMAETSSDNAGPVATAADARTKHDDADMHSVSARSNSPASQKAASVVMGSASGSSQPTSRRASDASMEEGGRPQRKRKLVDRGVSEGPSTPQETLKRSRDDPEDDENPREKKRPTPPPDPAPTTVDATSRRSIDSLKRSREDDDDDRDPREHKRPTPPPEDKEDKPPKKEKKEKKETTEKKDSKPSAAAKGFMAFAGAASPFAGVKVPVKGPAKFGTTTSASPSPPAPSVPSTPNNPPTPSTSKDPFARSGFAAFTGSASPFATVARTSTPIFGSASRIERPNTPERSTPTVNIKSNAFSAYTTSNPFGTSAKANGAGSKSDQADSGKSTPSPDGEDGAEKTSFQDKLRAHKDVGDSDDEEKKKKAKLNLKEQEVATGEEDEEIVFSGRGKLYLMDGDAYKERGVGIMKVNVKREDRKIGRLIMRKDTVHNLLLNASTTSIAKCEVNKADTRYLLLSIATGTGIETYTFRMREASLVQQLADAAKDPAAYLERKEGGYARLNPWLATPQRHRAVAVDDAAGIV</sequence>
<dbReference type="InterPro" id="IPR045255">
    <property type="entry name" value="RanBP1-like"/>
</dbReference>
<dbReference type="SUPFAM" id="SSF50729">
    <property type="entry name" value="PH domain-like"/>
    <property type="match status" value="1"/>
</dbReference>
<dbReference type="PANTHER" id="PTHR23138:SF142">
    <property type="entry name" value="RAN-BINDING PROTEIN 3B-RELATED"/>
    <property type="match status" value="1"/>
</dbReference>
<protein>
    <recommendedName>
        <fullName evidence="4">RanBD1 domain-containing protein</fullName>
    </recommendedName>
</protein>
<gene>
    <name evidence="5" type="ORF">BD626DRAFT_438798</name>
</gene>
<dbReference type="AlphaFoldDB" id="A0A550BZC2"/>
<feature type="compositionally biased region" description="Pro residues" evidence="3">
    <location>
        <begin position="1"/>
        <end position="12"/>
    </location>
</feature>
<evidence type="ECO:0000256" key="2">
    <source>
        <dbReference type="ARBA" id="ARBA00023242"/>
    </source>
</evidence>
<feature type="compositionally biased region" description="Polar residues" evidence="3">
    <location>
        <begin position="173"/>
        <end position="183"/>
    </location>
</feature>
<feature type="region of interest" description="Disordered" evidence="3">
    <location>
        <begin position="411"/>
        <end position="507"/>
    </location>
</feature>
<feature type="region of interest" description="Disordered" evidence="3">
    <location>
        <begin position="346"/>
        <end position="393"/>
    </location>
</feature>
<evidence type="ECO:0000313" key="6">
    <source>
        <dbReference type="Proteomes" id="UP000320762"/>
    </source>
</evidence>
<accession>A0A550BZC2</accession>
<feature type="compositionally biased region" description="Basic and acidic residues" evidence="3">
    <location>
        <begin position="160"/>
        <end position="169"/>
    </location>
</feature>
<feature type="compositionally biased region" description="Low complexity" evidence="3">
    <location>
        <begin position="13"/>
        <end position="35"/>
    </location>
</feature>
<feature type="compositionally biased region" description="Low complexity" evidence="3">
    <location>
        <begin position="87"/>
        <end position="100"/>
    </location>
</feature>
<feature type="compositionally biased region" description="Basic and acidic residues" evidence="3">
    <location>
        <begin position="314"/>
        <end position="325"/>
    </location>
</feature>
<feature type="compositionally biased region" description="Basic and acidic residues" evidence="3">
    <location>
        <begin position="269"/>
        <end position="292"/>
    </location>
</feature>
<organism evidence="5 6">
    <name type="scientific">Schizophyllum amplum</name>
    <dbReference type="NCBI Taxonomy" id="97359"/>
    <lineage>
        <taxon>Eukaryota</taxon>
        <taxon>Fungi</taxon>
        <taxon>Dikarya</taxon>
        <taxon>Basidiomycota</taxon>
        <taxon>Agaricomycotina</taxon>
        <taxon>Agaricomycetes</taxon>
        <taxon>Agaricomycetidae</taxon>
        <taxon>Agaricales</taxon>
        <taxon>Schizophyllaceae</taxon>
        <taxon>Schizophyllum</taxon>
    </lineage>
</organism>
<feature type="compositionally biased region" description="Basic and acidic residues" evidence="3">
    <location>
        <begin position="479"/>
        <end position="507"/>
    </location>
</feature>
<keyword evidence="6" id="KW-1185">Reference proteome</keyword>
<dbReference type="InterPro" id="IPR000156">
    <property type="entry name" value="Ran_bind_dom"/>
</dbReference>
<proteinExistence type="predicted"/>
<dbReference type="Proteomes" id="UP000320762">
    <property type="component" value="Unassembled WGS sequence"/>
</dbReference>
<feature type="compositionally biased region" description="Polar residues" evidence="3">
    <location>
        <begin position="426"/>
        <end position="473"/>
    </location>
</feature>
<evidence type="ECO:0000256" key="3">
    <source>
        <dbReference type="SAM" id="MobiDB-lite"/>
    </source>
</evidence>
<dbReference type="Pfam" id="PF00638">
    <property type="entry name" value="Ran_BP1"/>
    <property type="match status" value="1"/>
</dbReference>
<name>A0A550BZC2_9AGAR</name>
<dbReference type="PROSITE" id="PS50196">
    <property type="entry name" value="RANBD1"/>
    <property type="match status" value="1"/>
</dbReference>
<feature type="compositionally biased region" description="Low complexity" evidence="3">
    <location>
        <begin position="184"/>
        <end position="196"/>
    </location>
</feature>